<dbReference type="Proteomes" id="UP001501371">
    <property type="component" value="Unassembled WGS sequence"/>
</dbReference>
<dbReference type="PANTHER" id="PTHR46889:SF4">
    <property type="entry name" value="TRANSPOSASE INSO FOR INSERTION SEQUENCE ELEMENT IS911B-RELATED"/>
    <property type="match status" value="1"/>
</dbReference>
<dbReference type="InterPro" id="IPR025948">
    <property type="entry name" value="HTH-like_dom"/>
</dbReference>
<comment type="caution">
    <text evidence="3">The sequence shown here is derived from an EMBL/GenBank/DDBJ whole genome shotgun (WGS) entry which is preliminary data.</text>
</comment>
<organism evidence="3 4">
    <name type="scientific">Streptomyces hebeiensis</name>
    <dbReference type="NCBI Taxonomy" id="229486"/>
    <lineage>
        <taxon>Bacteria</taxon>
        <taxon>Bacillati</taxon>
        <taxon>Actinomycetota</taxon>
        <taxon>Actinomycetes</taxon>
        <taxon>Kitasatosporales</taxon>
        <taxon>Streptomycetaceae</taxon>
        <taxon>Streptomyces</taxon>
    </lineage>
</organism>
<dbReference type="PANTHER" id="PTHR46889">
    <property type="entry name" value="TRANSPOSASE INSF FOR INSERTION SEQUENCE IS3B-RELATED"/>
    <property type="match status" value="1"/>
</dbReference>
<keyword evidence="4" id="KW-1185">Reference proteome</keyword>
<dbReference type="EMBL" id="BAAAKV010000019">
    <property type="protein sequence ID" value="GAA1167366.1"/>
    <property type="molecule type" value="Genomic_DNA"/>
</dbReference>
<feature type="compositionally biased region" description="Basic and acidic residues" evidence="1">
    <location>
        <begin position="119"/>
        <end position="143"/>
    </location>
</feature>
<evidence type="ECO:0000256" key="1">
    <source>
        <dbReference type="SAM" id="MobiDB-lite"/>
    </source>
</evidence>
<sequence length="169" mass="18398">MVMKNCPPQFKADTVALRITAELREAGERVSHKLIARVMRTTGLAGVRLRRRHRTTIADPAAAKAPDLIGRDFTARKPNTKYVGDITCLPVDGGKFLYLATVTLLRGPGRGRGLGLGKCELDPQRGHGPDRHQCPEQRGDRAHGAPKAPTAGRRPGRGGPSSRGRRRSR</sequence>
<evidence type="ECO:0000259" key="2">
    <source>
        <dbReference type="Pfam" id="PF13276"/>
    </source>
</evidence>
<evidence type="ECO:0000313" key="3">
    <source>
        <dbReference type="EMBL" id="GAA1167366.1"/>
    </source>
</evidence>
<feature type="domain" description="HTH-like" evidence="2">
    <location>
        <begin position="17"/>
        <end position="52"/>
    </location>
</feature>
<proteinExistence type="predicted"/>
<dbReference type="InterPro" id="IPR050900">
    <property type="entry name" value="Transposase_IS3/IS150/IS904"/>
</dbReference>
<protein>
    <recommendedName>
        <fullName evidence="2">HTH-like domain-containing protein</fullName>
    </recommendedName>
</protein>
<gene>
    <name evidence="3" type="ORF">GCM10009654_25540</name>
</gene>
<reference evidence="3 4" key="1">
    <citation type="journal article" date="2019" name="Int. J. Syst. Evol. Microbiol.">
        <title>The Global Catalogue of Microorganisms (GCM) 10K type strain sequencing project: providing services to taxonomists for standard genome sequencing and annotation.</title>
        <authorList>
            <consortium name="The Broad Institute Genomics Platform"/>
            <consortium name="The Broad Institute Genome Sequencing Center for Infectious Disease"/>
            <person name="Wu L."/>
            <person name="Ma J."/>
        </authorList>
    </citation>
    <scope>NUCLEOTIDE SEQUENCE [LARGE SCALE GENOMIC DNA]</scope>
    <source>
        <strain evidence="3 4">JCM 12696</strain>
    </source>
</reference>
<accession>A0ABN1UT70</accession>
<dbReference type="Pfam" id="PF13276">
    <property type="entry name" value="HTH_21"/>
    <property type="match status" value="1"/>
</dbReference>
<feature type="region of interest" description="Disordered" evidence="1">
    <location>
        <begin position="116"/>
        <end position="169"/>
    </location>
</feature>
<name>A0ABN1UT70_9ACTN</name>
<evidence type="ECO:0000313" key="4">
    <source>
        <dbReference type="Proteomes" id="UP001501371"/>
    </source>
</evidence>